<dbReference type="EMBL" id="BAEN01000076">
    <property type="protein sequence ID" value="GAC16474.1"/>
    <property type="molecule type" value="Genomic_DNA"/>
</dbReference>
<evidence type="ECO:0000313" key="2">
    <source>
        <dbReference type="Proteomes" id="UP000006334"/>
    </source>
</evidence>
<keyword evidence="2" id="KW-1185">Reference proteome</keyword>
<evidence type="ECO:0008006" key="3">
    <source>
        <dbReference type="Google" id="ProtNLM"/>
    </source>
</evidence>
<dbReference type="STRING" id="1127673.GLIP_3863"/>
<comment type="caution">
    <text evidence="1">The sequence shown here is derived from an EMBL/GenBank/DDBJ whole genome shotgun (WGS) entry which is preliminary data.</text>
</comment>
<name>K6X789_9ALTE</name>
<gene>
    <name evidence="1" type="ORF">GLIP_3863</name>
</gene>
<sequence>MEEMTDKSRIARFPRNDFRLAQQSSYDRDSVEFEEAKYEATGWFANFDRNSNKKNGNFERKEIINGREEYVVMEHTGPGAIVRTWMPWESYKKPGTNAIIRFYIDGKSEPALQGNMFDLLNGKGLIPYPLAHESLASAVSFFPIPYAKSMKVTVSEMPFFFQFTYRAYDADTHVKSFTMADYTRATELIEKTAQTLSNLNQPQQSYELAASTILRSGEQMSLALPAGNAAIEAIKVKLGNYDDAHITRHVIIKMSFDDKQTVWSPIGDFFGTGIGVNPFEDRYRAVLEDGTMLSSWVMPYQRNAMITLKNIGPDPVDVDLQANTGEWVWDDASMYFNAAWRGQYPVATRPYSDWNYVTLTGKGVYVGDSLTVMNPDKRWWGEGDEKIYVDGETFPSIFGTGTEDYYAYSWGGKSTDFYQHPFHAQPRANVYNKLNRKTTDERNTQGYSTETRVRALDTMPFSSSLKLDMEIWSWADAQMGYGVGLYWYADENTTSNRQPDEFEARNVPPLPN</sequence>
<protein>
    <recommendedName>
        <fullName evidence="3">DUF2961 domain-containing protein</fullName>
    </recommendedName>
</protein>
<reference evidence="1 2" key="1">
    <citation type="journal article" date="2017" name="Antonie Van Leeuwenhoek">
        <title>Rhizobium rhizosphaerae sp. nov., a novel species isolated from rice rhizosphere.</title>
        <authorList>
            <person name="Zhao J.J."/>
            <person name="Zhang J."/>
            <person name="Zhang R.J."/>
            <person name="Zhang C.W."/>
            <person name="Yin H.Q."/>
            <person name="Zhang X.X."/>
        </authorList>
    </citation>
    <scope>NUCLEOTIDE SEQUENCE [LARGE SCALE GENOMIC DNA]</scope>
    <source>
        <strain evidence="1 2">E3</strain>
    </source>
</reference>
<evidence type="ECO:0000313" key="1">
    <source>
        <dbReference type="EMBL" id="GAC16474.1"/>
    </source>
</evidence>
<organism evidence="1 2">
    <name type="scientific">Aliiglaciecola lipolytica E3</name>
    <dbReference type="NCBI Taxonomy" id="1127673"/>
    <lineage>
        <taxon>Bacteria</taxon>
        <taxon>Pseudomonadati</taxon>
        <taxon>Pseudomonadota</taxon>
        <taxon>Gammaproteobacteria</taxon>
        <taxon>Alteromonadales</taxon>
        <taxon>Alteromonadaceae</taxon>
        <taxon>Aliiglaciecola</taxon>
    </lineage>
</organism>
<accession>K6X789</accession>
<dbReference type="Proteomes" id="UP000006334">
    <property type="component" value="Unassembled WGS sequence"/>
</dbReference>
<dbReference type="eggNOG" id="COG4030">
    <property type="taxonomic scope" value="Bacteria"/>
</dbReference>
<dbReference type="InterPro" id="IPR021345">
    <property type="entry name" value="DUF2961"/>
</dbReference>
<proteinExistence type="predicted"/>
<dbReference type="Pfam" id="PF11175">
    <property type="entry name" value="DUF2961"/>
    <property type="match status" value="1"/>
</dbReference>
<dbReference type="AlphaFoldDB" id="K6X789"/>
<dbReference type="Gene3D" id="2.60.120.1390">
    <property type="match status" value="2"/>
</dbReference>